<evidence type="ECO:0000256" key="9">
    <source>
        <dbReference type="ARBA" id="ARBA00023224"/>
    </source>
</evidence>
<evidence type="ECO:0000256" key="2">
    <source>
        <dbReference type="ARBA" id="ARBA00022475"/>
    </source>
</evidence>
<feature type="transmembrane region" description="Helical" evidence="10">
    <location>
        <begin position="504"/>
        <end position="527"/>
    </location>
</feature>
<feature type="transmembrane region" description="Helical" evidence="10">
    <location>
        <begin position="533"/>
        <end position="554"/>
    </location>
</feature>
<feature type="transmembrane region" description="Helical" evidence="10">
    <location>
        <begin position="161"/>
        <end position="182"/>
    </location>
</feature>
<keyword evidence="3 10" id="KW-0812">Transmembrane</keyword>
<feature type="transmembrane region" description="Helical" evidence="10">
    <location>
        <begin position="427"/>
        <end position="453"/>
    </location>
</feature>
<evidence type="ECO:0000256" key="4">
    <source>
        <dbReference type="ARBA" id="ARBA00022989"/>
    </source>
</evidence>
<dbReference type="InterPro" id="IPR000276">
    <property type="entry name" value="GPCR_Rhodpsn"/>
</dbReference>
<proteinExistence type="predicted"/>
<gene>
    <name evidence="12" type="ORF">PMEA_00004177</name>
</gene>
<dbReference type="CDD" id="cd00637">
    <property type="entry name" value="7tm_classA_rhodopsin-like"/>
    <property type="match status" value="1"/>
</dbReference>
<evidence type="ECO:0000313" key="12">
    <source>
        <dbReference type="EMBL" id="CAH3110056.1"/>
    </source>
</evidence>
<feature type="transmembrane region" description="Helical" evidence="10">
    <location>
        <begin position="87"/>
        <end position="112"/>
    </location>
</feature>
<dbReference type="PROSITE" id="PS50262">
    <property type="entry name" value="G_PROTEIN_RECEP_F1_2"/>
    <property type="match status" value="2"/>
</dbReference>
<protein>
    <recommendedName>
        <fullName evidence="11">G-protein coupled receptors family 1 profile domain-containing protein</fullName>
    </recommendedName>
</protein>
<evidence type="ECO:0000256" key="8">
    <source>
        <dbReference type="ARBA" id="ARBA00023180"/>
    </source>
</evidence>
<feature type="transmembrane region" description="Helical" evidence="10">
    <location>
        <begin position="132"/>
        <end position="155"/>
    </location>
</feature>
<reference evidence="12 13" key="1">
    <citation type="submission" date="2022-05" db="EMBL/GenBank/DDBJ databases">
        <authorList>
            <consortium name="Genoscope - CEA"/>
            <person name="William W."/>
        </authorList>
    </citation>
    <scope>NUCLEOTIDE SEQUENCE [LARGE SCALE GENOMIC DNA]</scope>
</reference>
<feature type="domain" description="G-protein coupled receptors family 1 profile" evidence="11">
    <location>
        <begin position="406"/>
        <end position="644"/>
    </location>
</feature>
<comment type="caution">
    <text evidence="12">The sequence shown here is derived from an EMBL/GenBank/DDBJ whole genome shotgun (WGS) entry which is preliminary data.</text>
</comment>
<name>A0AAU9WCU2_9CNID</name>
<feature type="transmembrane region" description="Helical" evidence="10">
    <location>
        <begin position="590"/>
        <end position="612"/>
    </location>
</feature>
<evidence type="ECO:0000256" key="5">
    <source>
        <dbReference type="ARBA" id="ARBA00023040"/>
    </source>
</evidence>
<comment type="subcellular location">
    <subcellularLocation>
        <location evidence="1">Cell membrane</location>
        <topology evidence="1">Multi-pass membrane protein</topology>
    </subcellularLocation>
</comment>
<dbReference type="SUPFAM" id="SSF81321">
    <property type="entry name" value="Family A G protein-coupled receptor-like"/>
    <property type="match status" value="2"/>
</dbReference>
<feature type="transmembrane region" description="Helical" evidence="10">
    <location>
        <begin position="393"/>
        <end position="415"/>
    </location>
</feature>
<keyword evidence="9" id="KW-0807">Transducer</keyword>
<keyword evidence="2" id="KW-1003">Cell membrane</keyword>
<dbReference type="Pfam" id="PF00001">
    <property type="entry name" value="7tm_1"/>
    <property type="match status" value="2"/>
</dbReference>
<keyword evidence="6 10" id="KW-0472">Membrane</keyword>
<evidence type="ECO:0000256" key="3">
    <source>
        <dbReference type="ARBA" id="ARBA00022692"/>
    </source>
</evidence>
<evidence type="ECO:0000313" key="13">
    <source>
        <dbReference type="Proteomes" id="UP001159428"/>
    </source>
</evidence>
<keyword evidence="8" id="KW-0325">Glycoprotein</keyword>
<organism evidence="12 13">
    <name type="scientific">Pocillopora meandrina</name>
    <dbReference type="NCBI Taxonomy" id="46732"/>
    <lineage>
        <taxon>Eukaryota</taxon>
        <taxon>Metazoa</taxon>
        <taxon>Cnidaria</taxon>
        <taxon>Anthozoa</taxon>
        <taxon>Hexacorallia</taxon>
        <taxon>Scleractinia</taxon>
        <taxon>Astrocoeniina</taxon>
        <taxon>Pocilloporidae</taxon>
        <taxon>Pocillopora</taxon>
    </lineage>
</organism>
<feature type="transmembrane region" description="Helical" evidence="10">
    <location>
        <begin position="218"/>
        <end position="240"/>
    </location>
</feature>
<dbReference type="PRINTS" id="PR00237">
    <property type="entry name" value="GPCRRHODOPSN"/>
</dbReference>
<dbReference type="Proteomes" id="UP001159428">
    <property type="component" value="Unassembled WGS sequence"/>
</dbReference>
<dbReference type="EMBL" id="CALNXJ010000012">
    <property type="protein sequence ID" value="CAH3110056.1"/>
    <property type="molecule type" value="Genomic_DNA"/>
</dbReference>
<evidence type="ECO:0000256" key="7">
    <source>
        <dbReference type="ARBA" id="ARBA00023170"/>
    </source>
</evidence>
<dbReference type="Gene3D" id="1.20.1070.10">
    <property type="entry name" value="Rhodopsin 7-helix transmembrane proteins"/>
    <property type="match status" value="2"/>
</dbReference>
<feature type="transmembrane region" description="Helical" evidence="10">
    <location>
        <begin position="624"/>
        <end position="646"/>
    </location>
</feature>
<keyword evidence="5" id="KW-0297">G-protein coupled receptor</keyword>
<keyword evidence="7" id="KW-0675">Receptor</keyword>
<dbReference type="GO" id="GO:0005886">
    <property type="term" value="C:plasma membrane"/>
    <property type="evidence" value="ECO:0007669"/>
    <property type="project" value="UniProtKB-SubCell"/>
</dbReference>
<dbReference type="GO" id="GO:0004930">
    <property type="term" value="F:G protein-coupled receptor activity"/>
    <property type="evidence" value="ECO:0007669"/>
    <property type="project" value="UniProtKB-KW"/>
</dbReference>
<dbReference type="InterPro" id="IPR017452">
    <property type="entry name" value="GPCR_Rhodpsn_7TM"/>
</dbReference>
<feature type="transmembrane region" description="Helical" evidence="10">
    <location>
        <begin position="20"/>
        <end position="43"/>
    </location>
</feature>
<dbReference type="PANTHER" id="PTHR24246">
    <property type="entry name" value="OLFACTORY RECEPTOR AND ADENOSINE RECEPTOR"/>
    <property type="match status" value="1"/>
</dbReference>
<evidence type="ECO:0000259" key="11">
    <source>
        <dbReference type="PROSITE" id="PS50262"/>
    </source>
</evidence>
<evidence type="ECO:0000256" key="1">
    <source>
        <dbReference type="ARBA" id="ARBA00004651"/>
    </source>
</evidence>
<feature type="domain" description="G-protein coupled receptors family 1 profile" evidence="11">
    <location>
        <begin position="34"/>
        <end position="272"/>
    </location>
</feature>
<feature type="transmembrane region" description="Helical" evidence="10">
    <location>
        <begin position="459"/>
        <end position="484"/>
    </location>
</feature>
<sequence>MSSSYTVFFDDYWFKTSLPSIIVYAVVSAFTIFANLLLCVAFWKDPFGELRTAQNYFILNLAIADLVMGVISEPLLVVTYWHDNNLIYFIHYLFAVLAGTCSLMNITALSIVRYYAVKQPFQTQSIVSERSVMIGIGFMWVTAFHYPILLLLGWRNDMFQLYLYVFASIIPTIIFTGAYFLVYKTLRRHSISLKHLGEGKSLALSNALRTEKAATRTVLIVLVAFLSMWIPFLIIDFIIVHCITCRDEQFHLARDVTLSLVYFSSGINPVIYAWRVNTFRRAFLRVLGITKPFSSPETLWNRLPNTNRNYQSTTVSFIRIKREGRLEINSPSLKLEDIDSIIALQTLQFIISCLETETCQRLSAQKSCRTLHMSSSYTVFFDKYWVNTSLTVMIVYAIVSSFTVFANLLLCVAFYKDPFGELRTVQNYYILNLGIADLIMGVISEPLMVVTYWNSHSLIYFLHYLFAIISASCSLLNITALSIIRYFAVKQPFQTQSIVNKRSVLISIGVMWVTAIHYPMLLVVGWREKAFQLYLYVCGCIIPTIVFLVAYFLVYRTLHRHTISLKHLEQGKSLALSNALRTERAATRTVLLVLVVFLSLWIPFLIIDFAVVQCPNCRTAKFHLARDITLSLVYFSSGINPLIYAWRVKTFRRAFIRVLGLQKPIERSVCFWKRISTSEASLRFRVDSSDKKSRTTDLGVKSESDDVSVGRVNEALELS</sequence>
<evidence type="ECO:0000256" key="6">
    <source>
        <dbReference type="ARBA" id="ARBA00023136"/>
    </source>
</evidence>
<keyword evidence="13" id="KW-1185">Reference proteome</keyword>
<feature type="transmembrane region" description="Helical" evidence="10">
    <location>
        <begin position="55"/>
        <end position="81"/>
    </location>
</feature>
<accession>A0AAU9WCU2</accession>
<keyword evidence="4 10" id="KW-1133">Transmembrane helix</keyword>
<dbReference type="PANTHER" id="PTHR24246:SF27">
    <property type="entry name" value="ADENOSINE RECEPTOR, ISOFORM A"/>
    <property type="match status" value="1"/>
</dbReference>
<dbReference type="AlphaFoldDB" id="A0AAU9WCU2"/>
<evidence type="ECO:0000256" key="10">
    <source>
        <dbReference type="SAM" id="Phobius"/>
    </source>
</evidence>